<evidence type="ECO:0000313" key="3">
    <source>
        <dbReference type="Proteomes" id="UP000696485"/>
    </source>
</evidence>
<keyword evidence="3" id="KW-1185">Reference proteome</keyword>
<comment type="caution">
    <text evidence="2">The sequence shown here is derived from an EMBL/GenBank/DDBJ whole genome shotgun (WGS) entry which is preliminary data.</text>
</comment>
<gene>
    <name evidence="2" type="ORF">BG006_001470</name>
</gene>
<feature type="non-terminal residue" evidence="2">
    <location>
        <position position="73"/>
    </location>
</feature>
<accession>A0A9P5VGQ8</accession>
<feature type="region of interest" description="Disordered" evidence="1">
    <location>
        <begin position="1"/>
        <end position="48"/>
    </location>
</feature>
<protein>
    <submittedName>
        <fullName evidence="2">Uncharacterized protein</fullName>
    </submittedName>
</protein>
<dbReference type="Proteomes" id="UP000696485">
    <property type="component" value="Unassembled WGS sequence"/>
</dbReference>
<proteinExistence type="predicted"/>
<dbReference type="EMBL" id="JAAAUY010001291">
    <property type="protein sequence ID" value="KAF9323422.1"/>
    <property type="molecule type" value="Genomic_DNA"/>
</dbReference>
<evidence type="ECO:0000256" key="1">
    <source>
        <dbReference type="SAM" id="MobiDB-lite"/>
    </source>
</evidence>
<reference evidence="2" key="1">
    <citation type="journal article" date="2020" name="Fungal Divers.">
        <title>Resolving the Mortierellaceae phylogeny through synthesis of multi-gene phylogenetics and phylogenomics.</title>
        <authorList>
            <person name="Vandepol N."/>
            <person name="Liber J."/>
            <person name="Desiro A."/>
            <person name="Na H."/>
            <person name="Kennedy M."/>
            <person name="Barry K."/>
            <person name="Grigoriev I.V."/>
            <person name="Miller A.N."/>
            <person name="O'Donnell K."/>
            <person name="Stajich J.E."/>
            <person name="Bonito G."/>
        </authorList>
    </citation>
    <scope>NUCLEOTIDE SEQUENCE</scope>
    <source>
        <strain evidence="2">NVP1</strain>
    </source>
</reference>
<sequence length="73" mass="7671">MAFFKISGASSASKNKTASTATTPSNTPRTSIHLGSSEAPVIKRNNSTMDSTALEKLLQKSSMSHAQAMAISR</sequence>
<name>A0A9P5VGQ8_9FUNG</name>
<organism evidence="2 3">
    <name type="scientific">Podila minutissima</name>
    <dbReference type="NCBI Taxonomy" id="64525"/>
    <lineage>
        <taxon>Eukaryota</taxon>
        <taxon>Fungi</taxon>
        <taxon>Fungi incertae sedis</taxon>
        <taxon>Mucoromycota</taxon>
        <taxon>Mortierellomycotina</taxon>
        <taxon>Mortierellomycetes</taxon>
        <taxon>Mortierellales</taxon>
        <taxon>Mortierellaceae</taxon>
        <taxon>Podila</taxon>
    </lineage>
</organism>
<evidence type="ECO:0000313" key="2">
    <source>
        <dbReference type="EMBL" id="KAF9323422.1"/>
    </source>
</evidence>
<feature type="compositionally biased region" description="Low complexity" evidence="1">
    <location>
        <begin position="9"/>
        <end position="31"/>
    </location>
</feature>
<dbReference type="AlphaFoldDB" id="A0A9P5VGQ8"/>